<dbReference type="EC" id="2.3.1.39" evidence="4"/>
<dbReference type="PIRSF" id="PIRSF000446">
    <property type="entry name" value="Mct"/>
    <property type="match status" value="1"/>
</dbReference>
<keyword evidence="1 4" id="KW-0808">Transferase</keyword>
<organism evidence="8 9">
    <name type="scientific">Alkalibacterium putridalgicola</name>
    <dbReference type="NCBI Taxonomy" id="426703"/>
    <lineage>
        <taxon>Bacteria</taxon>
        <taxon>Bacillati</taxon>
        <taxon>Bacillota</taxon>
        <taxon>Bacilli</taxon>
        <taxon>Lactobacillales</taxon>
        <taxon>Carnobacteriaceae</taxon>
        <taxon>Alkalibacterium</taxon>
    </lineage>
</organism>
<dbReference type="SUPFAM" id="SSF55048">
    <property type="entry name" value="Probable ACP-binding domain of malonyl-CoA ACP transacylase"/>
    <property type="match status" value="1"/>
</dbReference>
<dbReference type="RefSeq" id="WP_091485794.1">
    <property type="nucleotide sequence ID" value="NZ_BJUX01000001.1"/>
</dbReference>
<dbReference type="STRING" id="426703.SAMN04488100_10156"/>
<accession>A0A1H7PYP1</accession>
<dbReference type="Gene3D" id="3.30.70.250">
    <property type="entry name" value="Malonyl-CoA ACP transacylase, ACP-binding"/>
    <property type="match status" value="1"/>
</dbReference>
<dbReference type="SMART" id="SM00827">
    <property type="entry name" value="PKS_AT"/>
    <property type="match status" value="1"/>
</dbReference>
<keyword evidence="2 4" id="KW-0012">Acyltransferase</keyword>
<evidence type="ECO:0000256" key="4">
    <source>
        <dbReference type="PIRNR" id="PIRNR000446"/>
    </source>
</evidence>
<dbReference type="InterPro" id="IPR016036">
    <property type="entry name" value="Malonyl_transacylase_ACP-bd"/>
</dbReference>
<comment type="catalytic activity">
    <reaction evidence="3 4">
        <text>holo-[ACP] + malonyl-CoA = malonyl-[ACP] + CoA</text>
        <dbReference type="Rhea" id="RHEA:41792"/>
        <dbReference type="Rhea" id="RHEA-COMP:9623"/>
        <dbReference type="Rhea" id="RHEA-COMP:9685"/>
        <dbReference type="ChEBI" id="CHEBI:57287"/>
        <dbReference type="ChEBI" id="CHEBI:57384"/>
        <dbReference type="ChEBI" id="CHEBI:64479"/>
        <dbReference type="ChEBI" id="CHEBI:78449"/>
        <dbReference type="EC" id="2.3.1.39"/>
    </reaction>
</comment>
<evidence type="ECO:0000256" key="3">
    <source>
        <dbReference type="ARBA" id="ARBA00048462"/>
    </source>
</evidence>
<dbReference type="Pfam" id="PF00698">
    <property type="entry name" value="Acyl_transf_1"/>
    <property type="match status" value="1"/>
</dbReference>
<dbReference type="GO" id="GO:0004314">
    <property type="term" value="F:[acyl-carrier-protein] S-malonyltransferase activity"/>
    <property type="evidence" value="ECO:0007669"/>
    <property type="project" value="UniProtKB-EC"/>
</dbReference>
<dbReference type="GO" id="GO:0005829">
    <property type="term" value="C:cytosol"/>
    <property type="evidence" value="ECO:0007669"/>
    <property type="project" value="TreeGrafter"/>
</dbReference>
<evidence type="ECO:0000313" key="9">
    <source>
        <dbReference type="Proteomes" id="UP000198548"/>
    </source>
</evidence>
<dbReference type="NCBIfam" id="TIGR00128">
    <property type="entry name" value="fabD"/>
    <property type="match status" value="1"/>
</dbReference>
<dbReference type="PANTHER" id="PTHR42681">
    <property type="entry name" value="MALONYL-COA-ACYL CARRIER PROTEIN TRANSACYLASE, MITOCHONDRIAL"/>
    <property type="match status" value="1"/>
</dbReference>
<evidence type="ECO:0000256" key="2">
    <source>
        <dbReference type="ARBA" id="ARBA00023315"/>
    </source>
</evidence>
<evidence type="ECO:0000256" key="1">
    <source>
        <dbReference type="ARBA" id="ARBA00022679"/>
    </source>
</evidence>
<dbReference type="FunFam" id="3.30.70.250:FF:000001">
    <property type="entry name" value="Malonyl CoA-acyl carrier protein transacylase"/>
    <property type="match status" value="1"/>
</dbReference>
<dbReference type="InterPro" id="IPR004410">
    <property type="entry name" value="Malonyl_CoA-ACP_transAc_FabD"/>
</dbReference>
<dbReference type="EMBL" id="BJUX01000001">
    <property type="protein sequence ID" value="GEK88108.1"/>
    <property type="molecule type" value="Genomic_DNA"/>
</dbReference>
<comment type="similarity">
    <text evidence="4">Belongs to the fabD family.</text>
</comment>
<dbReference type="Proteomes" id="UP000198548">
    <property type="component" value="Unassembled WGS sequence"/>
</dbReference>
<dbReference type="SUPFAM" id="SSF52151">
    <property type="entry name" value="FabD/lysophospholipase-like"/>
    <property type="match status" value="1"/>
</dbReference>
<dbReference type="InterPro" id="IPR001227">
    <property type="entry name" value="Ac_transferase_dom_sf"/>
</dbReference>
<evidence type="ECO:0000313" key="8">
    <source>
        <dbReference type="EMBL" id="SEL40679.1"/>
    </source>
</evidence>
<evidence type="ECO:0000256" key="5">
    <source>
        <dbReference type="PIRSR" id="PIRSR000446-1"/>
    </source>
</evidence>
<gene>
    <name evidence="7" type="primary">fabD</name>
    <name evidence="7" type="ORF">APU01nite_01470</name>
    <name evidence="8" type="ORF">SAMN04488100_10156</name>
</gene>
<dbReference type="OrthoDB" id="9805460at2"/>
<reference evidence="8 9" key="1">
    <citation type="submission" date="2016-10" db="EMBL/GenBank/DDBJ databases">
        <authorList>
            <person name="de Groot N.N."/>
        </authorList>
    </citation>
    <scope>NUCLEOTIDE SEQUENCE [LARGE SCALE GENOMIC DNA]</scope>
    <source>
        <strain evidence="8 9">DSM 19182</strain>
    </source>
</reference>
<dbReference type="InterPro" id="IPR024925">
    <property type="entry name" value="Malonyl_CoA-ACP_transAc"/>
</dbReference>
<keyword evidence="10" id="KW-1185">Reference proteome</keyword>
<dbReference type="PANTHER" id="PTHR42681:SF1">
    <property type="entry name" value="MALONYL-COA-ACYL CARRIER PROTEIN TRANSACYLASE, MITOCHONDRIAL"/>
    <property type="match status" value="1"/>
</dbReference>
<feature type="active site" evidence="5">
    <location>
        <position position="90"/>
    </location>
</feature>
<reference evidence="7 10" key="2">
    <citation type="submission" date="2019-07" db="EMBL/GenBank/DDBJ databases">
        <title>Whole genome shotgun sequence of Alkalibacterium putridalgicola NBRC 103243.</title>
        <authorList>
            <person name="Hosoyama A."/>
            <person name="Uohara A."/>
            <person name="Ohji S."/>
            <person name="Ichikawa N."/>
        </authorList>
    </citation>
    <scope>NUCLEOTIDE SEQUENCE [LARGE SCALE GENOMIC DNA]</scope>
    <source>
        <strain evidence="7 10">NBRC 103243</strain>
    </source>
</reference>
<dbReference type="InterPro" id="IPR016035">
    <property type="entry name" value="Acyl_Trfase/lysoPLipase"/>
</dbReference>
<protein>
    <recommendedName>
        <fullName evidence="4">Malonyl CoA-acyl carrier protein transacylase</fullName>
        <ecNumber evidence="4">2.3.1.39</ecNumber>
    </recommendedName>
</protein>
<dbReference type="AlphaFoldDB" id="A0A1H7PYP1"/>
<dbReference type="InterPro" id="IPR014043">
    <property type="entry name" value="Acyl_transferase_dom"/>
</dbReference>
<feature type="domain" description="Malonyl-CoA:ACP transacylase (MAT)" evidence="6">
    <location>
        <begin position="6"/>
        <end position="295"/>
    </location>
</feature>
<name>A0A1H7PYP1_9LACT</name>
<evidence type="ECO:0000313" key="7">
    <source>
        <dbReference type="EMBL" id="GEK88108.1"/>
    </source>
</evidence>
<evidence type="ECO:0000259" key="6">
    <source>
        <dbReference type="SMART" id="SM00827"/>
    </source>
</evidence>
<dbReference type="EMBL" id="FOBL01000001">
    <property type="protein sequence ID" value="SEL40679.1"/>
    <property type="molecule type" value="Genomic_DNA"/>
</dbReference>
<dbReference type="Proteomes" id="UP000321425">
    <property type="component" value="Unassembled WGS sequence"/>
</dbReference>
<dbReference type="InterPro" id="IPR050858">
    <property type="entry name" value="Mal-CoA-ACP_Trans/PKS_FabD"/>
</dbReference>
<evidence type="ECO:0000313" key="10">
    <source>
        <dbReference type="Proteomes" id="UP000321425"/>
    </source>
</evidence>
<dbReference type="GO" id="GO:0006633">
    <property type="term" value="P:fatty acid biosynthetic process"/>
    <property type="evidence" value="ECO:0007669"/>
    <property type="project" value="TreeGrafter"/>
</dbReference>
<feature type="active site" evidence="5">
    <location>
        <position position="199"/>
    </location>
</feature>
<sequence>MKTAFLFSGQGAQYNEMGKDFYDEFSEVREIFDSASRQLDTDLAEICFNSDVRLNETPFTQPAILTVSYAIEHILKKSMDITPDAVAGLSLGEYTALVSSGALSFEEAVPLVHKRGSLMEKAVPAGEGAMAAILGLKAETLIQICDEVSKESYVAIANFNTPAQLVISGKAAGVKKAMEKAVEQGAKRAIPLNVSGPFHTELLEPAGQAFSKSLEKVDFRAFTVPVYSNVTADVYPDTEAIQPLLTRQISSPVKFEQMVSQMISDGVTTFIEIGPGKTLRSFVKSIDKSVAVKNIEKVKQIDTIRKVIQS</sequence>
<dbReference type="Gene3D" id="3.40.366.10">
    <property type="entry name" value="Malonyl-Coenzyme A Acyl Carrier Protein, domain 2"/>
    <property type="match status" value="1"/>
</dbReference>
<proteinExistence type="inferred from homology"/>